<dbReference type="EMBL" id="SRMB01000002">
    <property type="protein sequence ID" value="TGE27003.1"/>
    <property type="molecule type" value="Genomic_DNA"/>
</dbReference>
<comment type="caution">
    <text evidence="3">The sequence shown here is derived from an EMBL/GenBank/DDBJ whole genome shotgun (WGS) entry which is preliminary data.</text>
</comment>
<sequence length="164" mass="17866">MKKYFFFCLLAAALSGSVAQAQQAPNLRMQAVENTRKLAQQIALDDARTTKVKNLTYDRLVQENELKQMYSIDPALLQSKMVVVEQDYAEKLKAVLTDAQFQRFMALKAPALAPVTAAAPTPAASVPVLPVNKPEAQPNAKTAPLPTTKKVNSATHASTSSRRP</sequence>
<feature type="chain" id="PRO_5021481180" description="DUF4168 domain-containing protein" evidence="2">
    <location>
        <begin position="22"/>
        <end position="164"/>
    </location>
</feature>
<name>A0A4Z0QCW8_9BACT</name>
<evidence type="ECO:0000313" key="3">
    <source>
        <dbReference type="EMBL" id="TGE27003.1"/>
    </source>
</evidence>
<evidence type="ECO:0000256" key="2">
    <source>
        <dbReference type="SAM" id="SignalP"/>
    </source>
</evidence>
<accession>A0A4Z0QCW8</accession>
<dbReference type="RefSeq" id="WP_135394930.1">
    <property type="nucleotide sequence ID" value="NZ_SRMB01000002.1"/>
</dbReference>
<dbReference type="AlphaFoldDB" id="A0A4Z0QCW8"/>
<keyword evidence="4" id="KW-1185">Reference proteome</keyword>
<gene>
    <name evidence="3" type="ORF">E5K02_11395</name>
</gene>
<proteinExistence type="predicted"/>
<feature type="signal peptide" evidence="2">
    <location>
        <begin position="1"/>
        <end position="21"/>
    </location>
</feature>
<feature type="region of interest" description="Disordered" evidence="1">
    <location>
        <begin position="125"/>
        <end position="164"/>
    </location>
</feature>
<feature type="compositionally biased region" description="Polar residues" evidence="1">
    <location>
        <begin position="149"/>
        <end position="164"/>
    </location>
</feature>
<organism evidence="3 4">
    <name type="scientific">Hymenobacter metallicola</name>
    <dbReference type="NCBI Taxonomy" id="2563114"/>
    <lineage>
        <taxon>Bacteria</taxon>
        <taxon>Pseudomonadati</taxon>
        <taxon>Bacteroidota</taxon>
        <taxon>Cytophagia</taxon>
        <taxon>Cytophagales</taxon>
        <taxon>Hymenobacteraceae</taxon>
        <taxon>Hymenobacter</taxon>
    </lineage>
</organism>
<evidence type="ECO:0000256" key="1">
    <source>
        <dbReference type="SAM" id="MobiDB-lite"/>
    </source>
</evidence>
<dbReference type="OrthoDB" id="884913at2"/>
<keyword evidence="2" id="KW-0732">Signal</keyword>
<evidence type="ECO:0008006" key="5">
    <source>
        <dbReference type="Google" id="ProtNLM"/>
    </source>
</evidence>
<reference evidence="3 4" key="1">
    <citation type="submission" date="2019-04" db="EMBL/GenBank/DDBJ databases">
        <authorList>
            <person name="Feng G."/>
            <person name="Zhang J."/>
            <person name="Zhu H."/>
        </authorList>
    </citation>
    <scope>NUCLEOTIDE SEQUENCE [LARGE SCALE GENOMIC DNA]</scope>
    <source>
        <strain evidence="3 4">9PBR-1</strain>
    </source>
</reference>
<protein>
    <recommendedName>
        <fullName evidence="5">DUF4168 domain-containing protein</fullName>
    </recommendedName>
</protein>
<dbReference type="Proteomes" id="UP000298471">
    <property type="component" value="Unassembled WGS sequence"/>
</dbReference>
<evidence type="ECO:0000313" key="4">
    <source>
        <dbReference type="Proteomes" id="UP000298471"/>
    </source>
</evidence>